<keyword evidence="6 8" id="KW-1133">Transmembrane helix</keyword>
<dbReference type="HOGENOM" id="CLU_021838_2_0_9"/>
<dbReference type="InterPro" id="IPR000515">
    <property type="entry name" value="MetI-like"/>
</dbReference>
<evidence type="ECO:0000313" key="11">
    <source>
        <dbReference type="Proteomes" id="UP000013523"/>
    </source>
</evidence>
<evidence type="ECO:0000256" key="7">
    <source>
        <dbReference type="ARBA" id="ARBA00023136"/>
    </source>
</evidence>
<dbReference type="Gene3D" id="1.10.3720.10">
    <property type="entry name" value="MetI-like"/>
    <property type="match status" value="2"/>
</dbReference>
<proteinExistence type="inferred from homology"/>
<dbReference type="SUPFAM" id="SSF161098">
    <property type="entry name" value="MetI-like"/>
    <property type="match status" value="2"/>
</dbReference>
<evidence type="ECO:0000256" key="5">
    <source>
        <dbReference type="ARBA" id="ARBA00022692"/>
    </source>
</evidence>
<keyword evidence="5 8" id="KW-0812">Transmembrane</keyword>
<feature type="transmembrane region" description="Helical" evidence="8">
    <location>
        <begin position="207"/>
        <end position="228"/>
    </location>
</feature>
<evidence type="ECO:0000256" key="4">
    <source>
        <dbReference type="ARBA" id="ARBA00022519"/>
    </source>
</evidence>
<feature type="transmembrane region" description="Helical" evidence="8">
    <location>
        <begin position="158"/>
        <end position="186"/>
    </location>
</feature>
<feature type="domain" description="ABC transmembrane type-1" evidence="9">
    <location>
        <begin position="80"/>
        <end position="285"/>
    </location>
</feature>
<gene>
    <name evidence="10" type="ORF">Clopa_0052</name>
</gene>
<keyword evidence="7 8" id="KW-0472">Membrane</keyword>
<evidence type="ECO:0000256" key="1">
    <source>
        <dbReference type="ARBA" id="ARBA00004429"/>
    </source>
</evidence>
<name>R4K672_CLOPA</name>
<dbReference type="AlphaFoldDB" id="R4K672"/>
<feature type="transmembrane region" description="Helical" evidence="8">
    <location>
        <begin position="20"/>
        <end position="41"/>
    </location>
</feature>
<keyword evidence="3" id="KW-1003">Cell membrane</keyword>
<feature type="transmembrane region" description="Helical" evidence="8">
    <location>
        <begin position="116"/>
        <end position="138"/>
    </location>
</feature>
<sequence length="617" mass="67735">MNLKLGSMKILFKIKHIKNLRQIMPAIIAFVVLFVIVVYPLTTILLQSLFPNIFDVTPSLKPSFGVIHNVFTKKYTYEAIMNSLLIGFFSTVIATFIGTGLAIINKRCDMKFLKVVDLFAWLVFITPSYLIAQGWILLLQRNGILSQVIPASNSISNWFFTPVTLVIIMGLKHFPLVYIAVSNALLGLGSEYENASRLSGASQLTSWFRINIPLLVPAMLAGAAIVFAEGIGDFGLTASIVRSTHLPVITYAIFAALNQSPVNYPLAGALSFILIIIISITLIFQLWFLKRGSYSIIKNQISASSKIRTGLNKIWLYPVVAFILIISYVVPIVTTLIASLMKTISHGLEANNFTFDHYMNAFNIGGDSWNAISLSMELALGAAVVAVILGLLLAYIIQYTQVPGKKVLYFLTMSTIAIPGIVLAAGFVFAFNAIWLVPLHLAIYGTIACLYLAYIAEVLPYSVRLHVSALTQISPALITAGRIHGSSPLSLFRKIIIPLVASTSISTFFLAFVHTLFELPASQLLYPPGSPPFSTVLDTLYQNNQWENGAALTIIAVIATIALYSIGQAASKKFLSVSYSSHSNNSRKRIEKSESNNIQESLQPVNYVNKTKSEMIN</sequence>
<protein>
    <submittedName>
        <fullName evidence="10">ABC-type Fe3+ transport system, permease component</fullName>
    </submittedName>
</protein>
<evidence type="ECO:0000256" key="3">
    <source>
        <dbReference type="ARBA" id="ARBA00022475"/>
    </source>
</evidence>
<dbReference type="GO" id="GO:0055085">
    <property type="term" value="P:transmembrane transport"/>
    <property type="evidence" value="ECO:0007669"/>
    <property type="project" value="InterPro"/>
</dbReference>
<feature type="transmembrane region" description="Helical" evidence="8">
    <location>
        <begin position="409"/>
        <end position="435"/>
    </location>
</feature>
<dbReference type="PATRIC" id="fig|86416.3.peg.44"/>
<evidence type="ECO:0000256" key="6">
    <source>
        <dbReference type="ARBA" id="ARBA00022989"/>
    </source>
</evidence>
<dbReference type="GO" id="GO:0005886">
    <property type="term" value="C:plasma membrane"/>
    <property type="evidence" value="ECO:0007669"/>
    <property type="project" value="UniProtKB-SubCell"/>
</dbReference>
<feature type="transmembrane region" description="Helical" evidence="8">
    <location>
        <begin position="314"/>
        <end position="338"/>
    </location>
</feature>
<dbReference type="RefSeq" id="WP_015613482.1">
    <property type="nucleotide sequence ID" value="NC_021182.1"/>
</dbReference>
<organism evidence="10 11">
    <name type="scientific">Clostridium pasteurianum BC1</name>
    <dbReference type="NCBI Taxonomy" id="86416"/>
    <lineage>
        <taxon>Bacteria</taxon>
        <taxon>Bacillati</taxon>
        <taxon>Bacillota</taxon>
        <taxon>Clostridia</taxon>
        <taxon>Eubacteriales</taxon>
        <taxon>Clostridiaceae</taxon>
        <taxon>Clostridium</taxon>
    </lineage>
</organism>
<feature type="domain" description="ABC transmembrane type-1" evidence="9">
    <location>
        <begin position="372"/>
        <end position="567"/>
    </location>
</feature>
<dbReference type="Pfam" id="PF00528">
    <property type="entry name" value="BPD_transp_1"/>
    <property type="match status" value="2"/>
</dbReference>
<keyword evidence="11" id="KW-1185">Reference proteome</keyword>
<dbReference type="EMBL" id="CP003261">
    <property type="protein sequence ID" value="AGK95155.1"/>
    <property type="molecule type" value="Genomic_DNA"/>
</dbReference>
<dbReference type="PANTHER" id="PTHR43357">
    <property type="entry name" value="INNER MEMBRANE ABC TRANSPORTER PERMEASE PROTEIN YDCV"/>
    <property type="match status" value="1"/>
</dbReference>
<dbReference type="InterPro" id="IPR035906">
    <property type="entry name" value="MetI-like_sf"/>
</dbReference>
<feature type="transmembrane region" description="Helical" evidence="8">
    <location>
        <begin position="495"/>
        <end position="517"/>
    </location>
</feature>
<dbReference type="KEGG" id="cpas:Clopa_0052"/>
<dbReference type="eggNOG" id="COG1178">
    <property type="taxonomic scope" value="Bacteria"/>
</dbReference>
<evidence type="ECO:0000259" key="9">
    <source>
        <dbReference type="PROSITE" id="PS50928"/>
    </source>
</evidence>
<evidence type="ECO:0000256" key="8">
    <source>
        <dbReference type="RuleBase" id="RU363032"/>
    </source>
</evidence>
<feature type="transmembrane region" description="Helical" evidence="8">
    <location>
        <begin position="441"/>
        <end position="463"/>
    </location>
</feature>
<evidence type="ECO:0000256" key="2">
    <source>
        <dbReference type="ARBA" id="ARBA00022448"/>
    </source>
</evidence>
<comment type="similarity">
    <text evidence="8">Belongs to the binding-protein-dependent transport system permease family.</text>
</comment>
<dbReference type="CDD" id="cd06261">
    <property type="entry name" value="TM_PBP2"/>
    <property type="match status" value="2"/>
</dbReference>
<feature type="transmembrane region" description="Helical" evidence="8">
    <location>
        <begin position="549"/>
        <end position="566"/>
    </location>
</feature>
<feature type="transmembrane region" description="Helical" evidence="8">
    <location>
        <begin position="378"/>
        <end position="397"/>
    </location>
</feature>
<feature type="transmembrane region" description="Helical" evidence="8">
    <location>
        <begin position="266"/>
        <end position="289"/>
    </location>
</feature>
<comment type="subcellular location">
    <subcellularLocation>
        <location evidence="1">Cell inner membrane</location>
        <topology evidence="1">Multi-pass membrane protein</topology>
    </subcellularLocation>
    <subcellularLocation>
        <location evidence="8">Cell membrane</location>
        <topology evidence="8">Multi-pass membrane protein</topology>
    </subcellularLocation>
</comment>
<dbReference type="STRING" id="86416.Clopa_0052"/>
<dbReference type="PROSITE" id="PS50928">
    <property type="entry name" value="ABC_TM1"/>
    <property type="match status" value="2"/>
</dbReference>
<dbReference type="Proteomes" id="UP000013523">
    <property type="component" value="Chromosome"/>
</dbReference>
<reference evidence="10 11" key="1">
    <citation type="submission" date="2012-01" db="EMBL/GenBank/DDBJ databases">
        <title>Complete sequence of chromosome of Clostridium pasteurianum BC1.</title>
        <authorList>
            <consortium name="US DOE Joint Genome Institute"/>
            <person name="Lucas S."/>
            <person name="Han J."/>
            <person name="Lapidus A."/>
            <person name="Cheng J.-F."/>
            <person name="Goodwin L."/>
            <person name="Pitluck S."/>
            <person name="Peters L."/>
            <person name="Mikhailova N."/>
            <person name="Teshima H."/>
            <person name="Detter J.C."/>
            <person name="Han C."/>
            <person name="Tapia R."/>
            <person name="Land M."/>
            <person name="Hauser L."/>
            <person name="Kyrpides N."/>
            <person name="Ivanova N."/>
            <person name="Pagani I."/>
            <person name="Dunn J."/>
            <person name="Taghavi S."/>
            <person name="Francis A."/>
            <person name="van der Lelie D."/>
            <person name="Woyke T."/>
        </authorList>
    </citation>
    <scope>NUCLEOTIDE SEQUENCE [LARGE SCALE GENOMIC DNA]</scope>
    <source>
        <strain evidence="10 11">BC1</strain>
    </source>
</reference>
<keyword evidence="4" id="KW-0997">Cell inner membrane</keyword>
<feature type="transmembrane region" description="Helical" evidence="8">
    <location>
        <begin position="79"/>
        <end position="104"/>
    </location>
</feature>
<evidence type="ECO:0000313" key="10">
    <source>
        <dbReference type="EMBL" id="AGK95155.1"/>
    </source>
</evidence>
<keyword evidence="2 8" id="KW-0813">Transport</keyword>
<accession>R4K672</accession>
<dbReference type="PANTHER" id="PTHR43357:SF4">
    <property type="entry name" value="INNER MEMBRANE ABC TRANSPORTER PERMEASE PROTEIN YDCV"/>
    <property type="match status" value="1"/>
</dbReference>